<dbReference type="Pfam" id="PF05188">
    <property type="entry name" value="MutS_II"/>
    <property type="match status" value="1"/>
</dbReference>
<evidence type="ECO:0000313" key="13">
    <source>
        <dbReference type="EMBL" id="BBE31860.1"/>
    </source>
</evidence>
<dbReference type="GO" id="GO:0006298">
    <property type="term" value="P:mismatch repair"/>
    <property type="evidence" value="ECO:0007669"/>
    <property type="project" value="UniProtKB-UniRule"/>
</dbReference>
<dbReference type="SMART" id="SM00533">
    <property type="entry name" value="MUTSd"/>
    <property type="match status" value="1"/>
</dbReference>
<name>A0A7G1G5J8_9BACT</name>
<dbReference type="EMBL" id="AP018712">
    <property type="protein sequence ID" value="BBE31860.1"/>
    <property type="molecule type" value="Genomic_DNA"/>
</dbReference>
<dbReference type="HAMAP" id="MF_00096">
    <property type="entry name" value="MutS"/>
    <property type="match status" value="1"/>
</dbReference>
<dbReference type="RefSeq" id="WP_190614679.1">
    <property type="nucleotide sequence ID" value="NZ_AP018712.1"/>
</dbReference>
<dbReference type="PROSITE" id="PS00486">
    <property type="entry name" value="DNA_MISMATCH_REPAIR_2"/>
    <property type="match status" value="1"/>
</dbReference>
<organism evidence="13 14">
    <name type="scientific">Tepiditoga spiralis</name>
    <dbReference type="NCBI Taxonomy" id="2108365"/>
    <lineage>
        <taxon>Bacteria</taxon>
        <taxon>Thermotogati</taxon>
        <taxon>Thermotogota</taxon>
        <taxon>Thermotogae</taxon>
        <taxon>Petrotogales</taxon>
        <taxon>Petrotogaceae</taxon>
        <taxon>Tepiditoga</taxon>
    </lineage>
</organism>
<evidence type="ECO:0000256" key="10">
    <source>
        <dbReference type="RuleBase" id="RU003756"/>
    </source>
</evidence>
<dbReference type="InterPro" id="IPR036187">
    <property type="entry name" value="DNA_mismatch_repair_MutS_sf"/>
</dbReference>
<dbReference type="GO" id="GO:0140664">
    <property type="term" value="F:ATP-dependent DNA damage sensor activity"/>
    <property type="evidence" value="ECO:0007669"/>
    <property type="project" value="InterPro"/>
</dbReference>
<evidence type="ECO:0000259" key="12">
    <source>
        <dbReference type="PROSITE" id="PS00486"/>
    </source>
</evidence>
<proteinExistence type="inferred from homology"/>
<feature type="coiled-coil region" evidence="11">
    <location>
        <begin position="482"/>
        <end position="545"/>
    </location>
</feature>
<dbReference type="Gene3D" id="1.10.1420.10">
    <property type="match status" value="2"/>
</dbReference>
<feature type="binding site" evidence="9">
    <location>
        <begin position="603"/>
        <end position="610"/>
    </location>
    <ligand>
        <name>ATP</name>
        <dbReference type="ChEBI" id="CHEBI:30616"/>
    </ligand>
</feature>
<evidence type="ECO:0000256" key="8">
    <source>
        <dbReference type="ARBA" id="ARBA00024647"/>
    </source>
</evidence>
<dbReference type="Proteomes" id="UP000516361">
    <property type="component" value="Chromosome"/>
</dbReference>
<sequence>MASLTPMIRQYLEIKEQYKDAVLLFRLGDFYETFFEDAKRVSDILQIVLTNRNGHPMAGIPYHALDNYLKKLLENGLKVAICEQLENPEDAKGIIKREVTRIITPGTIIEENMLDEINSFSLLIKKNDDRKYIVSIFDFSTGEVYLDSFEFNESELIDFIISSNFVQILLSEELKDLSKKIKEINNKIYIESLDEWYFSKNYKNQLEESYGSIDFNILGFSKDELITFSAVLKYLEVTQFSKVKHFKIPKRLKTLEYMYIDSNTVTNLGLIPSNETKGKTLYDILKKTKTPMGNRLLREYLLRPLIDKNVIENRLNNVEIMYKDRLLMNELKEYLSYIRDIDRISTRISLLKATPSDILALKTSLNAIPYIYELLESSELSNFFEDINLLQNIKEKINNTLFENANNDVGKGFVIKEGVSKELDEYRNLSFDIDKILKEIENKEKEKTGITKLKVGRNKIYGFYVEVSKTQANLVPEYYIRRQTLTNNERFIFEELKDLEKKMIIAEDKIRKIEKKLYLELLEWLNSYTQKIKKLSDKISELDVLRSFAEISVLNNYVRPTFTENKKSKIMQGRHPVVEKFSKEYTSNDFDIDNENFFIILTGPNMSGKSTYLRQVGIISVMAQIGCFVPAKKALLPIYDRIFTRIGARDDIITGKSTFLMEMLEMSTILNNATKNSLVLLDEVGRGTSTLDGISVAWAISEYIFQVIGSISIFATHYTELTMMADIYEGVTTKRVKVLETENGVIFLHKIEDGVSDNSYGIEVAKLAGFPIDIITRSKEVLDLISNKIDLENNLKKMKNVKKKRYKVPKGQIKIF</sequence>
<dbReference type="InterPro" id="IPR016151">
    <property type="entry name" value="DNA_mismatch_repair_MutS_N"/>
</dbReference>
<keyword evidence="14" id="KW-1185">Reference proteome</keyword>
<dbReference type="Pfam" id="PF05190">
    <property type="entry name" value="MutS_IV"/>
    <property type="match status" value="1"/>
</dbReference>
<dbReference type="InterPro" id="IPR017261">
    <property type="entry name" value="DNA_mismatch_repair_MutS/MSH"/>
</dbReference>
<comment type="function">
    <text evidence="8 9">This protein is involved in the repair of mismatches in DNA. It is possible that it carries out the mismatch recognition step. This protein has a weak ATPase activity.</text>
</comment>
<dbReference type="PANTHER" id="PTHR11361">
    <property type="entry name" value="DNA MISMATCH REPAIR PROTEIN MUTS FAMILY MEMBER"/>
    <property type="match status" value="1"/>
</dbReference>
<keyword evidence="5 9" id="KW-0067">ATP-binding</keyword>
<dbReference type="AlphaFoldDB" id="A0A7G1G5J8"/>
<dbReference type="InterPro" id="IPR007695">
    <property type="entry name" value="DNA_mismatch_repair_MutS-lik_N"/>
</dbReference>
<dbReference type="PANTHER" id="PTHR11361:SF34">
    <property type="entry name" value="DNA MISMATCH REPAIR PROTEIN MSH1, MITOCHONDRIAL"/>
    <property type="match status" value="1"/>
</dbReference>
<evidence type="ECO:0000256" key="7">
    <source>
        <dbReference type="ARBA" id="ARBA00023204"/>
    </source>
</evidence>
<dbReference type="InterPro" id="IPR000432">
    <property type="entry name" value="DNA_mismatch_repair_MutS_C"/>
</dbReference>
<dbReference type="Gene3D" id="3.30.420.110">
    <property type="entry name" value="MutS, connector domain"/>
    <property type="match status" value="1"/>
</dbReference>
<evidence type="ECO:0000313" key="14">
    <source>
        <dbReference type="Proteomes" id="UP000516361"/>
    </source>
</evidence>
<gene>
    <name evidence="9 13" type="primary">mutS</name>
    <name evidence="13" type="ORF">OSSY52_20010</name>
</gene>
<dbReference type="InterPro" id="IPR007861">
    <property type="entry name" value="DNA_mismatch_repair_MutS_clamp"/>
</dbReference>
<dbReference type="KEGG" id="ocy:OSSY52_20010"/>
<dbReference type="Pfam" id="PF05192">
    <property type="entry name" value="MutS_III"/>
    <property type="match status" value="1"/>
</dbReference>
<evidence type="ECO:0000256" key="11">
    <source>
        <dbReference type="SAM" id="Coils"/>
    </source>
</evidence>
<dbReference type="Gene3D" id="3.40.50.300">
    <property type="entry name" value="P-loop containing nucleotide triphosphate hydrolases"/>
    <property type="match status" value="1"/>
</dbReference>
<evidence type="ECO:0000256" key="1">
    <source>
        <dbReference type="ARBA" id="ARBA00006271"/>
    </source>
</evidence>
<dbReference type="NCBIfam" id="NF003810">
    <property type="entry name" value="PRK05399.1"/>
    <property type="match status" value="1"/>
</dbReference>
<dbReference type="GO" id="GO:0003684">
    <property type="term" value="F:damaged DNA binding"/>
    <property type="evidence" value="ECO:0007669"/>
    <property type="project" value="UniProtKB-UniRule"/>
</dbReference>
<dbReference type="InterPro" id="IPR036678">
    <property type="entry name" value="MutS_con_dom_sf"/>
</dbReference>
<reference evidence="13 14" key="1">
    <citation type="submission" date="2018-06" db="EMBL/GenBank/DDBJ databases">
        <title>Genome sequencing of Oceanotoga sp. sy52.</title>
        <authorList>
            <person name="Mori K."/>
        </authorList>
    </citation>
    <scope>NUCLEOTIDE SEQUENCE [LARGE SCALE GENOMIC DNA]</scope>
    <source>
        <strain evidence="14">sy52</strain>
    </source>
</reference>
<dbReference type="InterPro" id="IPR007860">
    <property type="entry name" value="DNA_mmatch_repair_MutS_con_dom"/>
</dbReference>
<accession>A0A7G1G5J8</accession>
<keyword evidence="11" id="KW-0175">Coiled coil</keyword>
<dbReference type="FunCoup" id="A0A7G1G5J8">
    <property type="interactions" value="319"/>
</dbReference>
<keyword evidence="6 9" id="KW-0238">DNA-binding</keyword>
<dbReference type="SUPFAM" id="SSF55271">
    <property type="entry name" value="DNA repair protein MutS, domain I"/>
    <property type="match status" value="1"/>
</dbReference>
<dbReference type="NCBIfam" id="TIGR01070">
    <property type="entry name" value="mutS1"/>
    <property type="match status" value="1"/>
</dbReference>
<dbReference type="InParanoid" id="A0A7G1G5J8"/>
<dbReference type="Pfam" id="PF00488">
    <property type="entry name" value="MutS_V"/>
    <property type="match status" value="1"/>
</dbReference>
<evidence type="ECO:0000256" key="2">
    <source>
        <dbReference type="ARBA" id="ARBA00021982"/>
    </source>
</evidence>
<dbReference type="PIRSF" id="PIRSF037677">
    <property type="entry name" value="DNA_mis_repair_Msh6"/>
    <property type="match status" value="1"/>
</dbReference>
<keyword evidence="7 9" id="KW-0234">DNA repair</keyword>
<keyword evidence="3 9" id="KW-0547">Nucleotide-binding</keyword>
<comment type="similarity">
    <text evidence="1 9 10">Belongs to the DNA mismatch repair MutS family.</text>
</comment>
<evidence type="ECO:0000256" key="6">
    <source>
        <dbReference type="ARBA" id="ARBA00023125"/>
    </source>
</evidence>
<dbReference type="Gene3D" id="3.40.1170.10">
    <property type="entry name" value="DNA repair protein MutS, domain I"/>
    <property type="match status" value="1"/>
</dbReference>
<dbReference type="GO" id="GO:0005829">
    <property type="term" value="C:cytosol"/>
    <property type="evidence" value="ECO:0007669"/>
    <property type="project" value="TreeGrafter"/>
</dbReference>
<dbReference type="SMART" id="SM00534">
    <property type="entry name" value="MUTSac"/>
    <property type="match status" value="1"/>
</dbReference>
<evidence type="ECO:0000256" key="4">
    <source>
        <dbReference type="ARBA" id="ARBA00022763"/>
    </source>
</evidence>
<dbReference type="FunFam" id="3.40.1170.10:FF:000001">
    <property type="entry name" value="DNA mismatch repair protein MutS"/>
    <property type="match status" value="1"/>
</dbReference>
<feature type="domain" description="DNA mismatch repair proteins mutS family" evidence="12">
    <location>
        <begin position="677"/>
        <end position="693"/>
    </location>
</feature>
<dbReference type="SUPFAM" id="SSF53150">
    <property type="entry name" value="DNA repair protein MutS, domain II"/>
    <property type="match status" value="1"/>
</dbReference>
<dbReference type="InterPro" id="IPR027417">
    <property type="entry name" value="P-loop_NTPase"/>
</dbReference>
<dbReference type="SUPFAM" id="SSF52540">
    <property type="entry name" value="P-loop containing nucleoside triphosphate hydrolases"/>
    <property type="match status" value="1"/>
</dbReference>
<dbReference type="InterPro" id="IPR005748">
    <property type="entry name" value="DNA_mismatch_repair_MutS"/>
</dbReference>
<protein>
    <recommendedName>
        <fullName evidence="2 9">DNA mismatch repair protein MutS</fullName>
    </recommendedName>
</protein>
<dbReference type="GO" id="GO:0005524">
    <property type="term" value="F:ATP binding"/>
    <property type="evidence" value="ECO:0007669"/>
    <property type="project" value="UniProtKB-UniRule"/>
</dbReference>
<dbReference type="GO" id="GO:0030983">
    <property type="term" value="F:mismatched DNA binding"/>
    <property type="evidence" value="ECO:0007669"/>
    <property type="project" value="InterPro"/>
</dbReference>
<dbReference type="InterPro" id="IPR045076">
    <property type="entry name" value="MutS"/>
</dbReference>
<evidence type="ECO:0000256" key="3">
    <source>
        <dbReference type="ARBA" id="ARBA00022741"/>
    </source>
</evidence>
<evidence type="ECO:0000256" key="5">
    <source>
        <dbReference type="ARBA" id="ARBA00022840"/>
    </source>
</evidence>
<keyword evidence="4 9" id="KW-0227">DNA damage</keyword>
<evidence type="ECO:0000256" key="9">
    <source>
        <dbReference type="HAMAP-Rule" id="MF_00096"/>
    </source>
</evidence>
<dbReference type="FunFam" id="3.40.50.300:FF:000870">
    <property type="entry name" value="MutS protein homolog 4"/>
    <property type="match status" value="1"/>
</dbReference>
<dbReference type="SUPFAM" id="SSF48334">
    <property type="entry name" value="DNA repair protein MutS, domain III"/>
    <property type="match status" value="1"/>
</dbReference>
<dbReference type="InterPro" id="IPR007696">
    <property type="entry name" value="DNA_mismatch_repair_MutS_core"/>
</dbReference>
<dbReference type="Pfam" id="PF01624">
    <property type="entry name" value="MutS_I"/>
    <property type="match status" value="1"/>
</dbReference>